<dbReference type="SUPFAM" id="SSF51064">
    <property type="entry name" value="Head domain of nucleotide exchange factor GrpE"/>
    <property type="match status" value="1"/>
</dbReference>
<name>A0A0K9PN80_ZOSMR</name>
<dbReference type="AlphaFoldDB" id="A0A0K9PN80"/>
<feature type="region of interest" description="Disordered" evidence="12">
    <location>
        <begin position="95"/>
        <end position="131"/>
    </location>
</feature>
<dbReference type="GO" id="GO:0042803">
    <property type="term" value="F:protein homodimerization activity"/>
    <property type="evidence" value="ECO:0007669"/>
    <property type="project" value="InterPro"/>
</dbReference>
<dbReference type="Gene3D" id="3.90.20.20">
    <property type="match status" value="1"/>
</dbReference>
<dbReference type="GO" id="GO:0046872">
    <property type="term" value="F:metal ion binding"/>
    <property type="evidence" value="ECO:0007669"/>
    <property type="project" value="UniProtKB-KW"/>
</dbReference>
<dbReference type="HAMAP" id="MF_01151">
    <property type="entry name" value="GrpE"/>
    <property type="match status" value="1"/>
</dbReference>
<evidence type="ECO:0000256" key="8">
    <source>
        <dbReference type="ARBA" id="ARBA00023186"/>
    </source>
</evidence>
<evidence type="ECO:0000313" key="13">
    <source>
        <dbReference type="EMBL" id="KMZ69665.1"/>
    </source>
</evidence>
<dbReference type="STRING" id="29655.A0A0K9PN80"/>
<comment type="subunit">
    <text evidence="9">Probable component of the PAM complex, at least composed of SSC1 (mtHsp70), MGE1, TIM44, PAM16/TIM16, PAM17 and PAM18/TIM14. Interacts with SSQ1.</text>
</comment>
<dbReference type="Proteomes" id="UP000036987">
    <property type="component" value="Unassembled WGS sequence"/>
</dbReference>
<dbReference type="OMA" id="MLHERII"/>
<dbReference type="GO" id="GO:0000774">
    <property type="term" value="F:adenyl-nucleotide exchange factor activity"/>
    <property type="evidence" value="ECO:0000318"/>
    <property type="project" value="GO_Central"/>
</dbReference>
<dbReference type="PANTHER" id="PTHR21237">
    <property type="entry name" value="GRPE PROTEIN"/>
    <property type="match status" value="1"/>
</dbReference>
<dbReference type="SUPFAM" id="SSF58014">
    <property type="entry name" value="Coiled-coil domain of nucleotide exchange factor GrpE"/>
    <property type="match status" value="1"/>
</dbReference>
<evidence type="ECO:0000256" key="11">
    <source>
        <dbReference type="RuleBase" id="RU004478"/>
    </source>
</evidence>
<evidence type="ECO:0000313" key="14">
    <source>
        <dbReference type="Proteomes" id="UP000036987"/>
    </source>
</evidence>
<dbReference type="OrthoDB" id="201635at2759"/>
<accession>A0A0K9PN80</accession>
<dbReference type="InterPro" id="IPR000740">
    <property type="entry name" value="GrpE"/>
</dbReference>
<comment type="function">
    <text evidence="10">Essential component of the PAM complex, a complex required for the translocation of transit peptide-containing proteins from the inner membrane into the mitochondrial matrix in an ATP-dependent manner.</text>
</comment>
<evidence type="ECO:0000256" key="5">
    <source>
        <dbReference type="ARBA" id="ARBA00022840"/>
    </source>
</evidence>
<dbReference type="PANTHER" id="PTHR21237:SF23">
    <property type="entry name" value="GRPE PROTEIN HOMOLOG, MITOCHONDRIAL"/>
    <property type="match status" value="1"/>
</dbReference>
<evidence type="ECO:0000256" key="7">
    <source>
        <dbReference type="ARBA" id="ARBA00023128"/>
    </source>
</evidence>
<evidence type="ECO:0000256" key="3">
    <source>
        <dbReference type="ARBA" id="ARBA00022723"/>
    </source>
</evidence>
<evidence type="ECO:0000256" key="4">
    <source>
        <dbReference type="ARBA" id="ARBA00022741"/>
    </source>
</evidence>
<proteinExistence type="inferred from homology"/>
<keyword evidence="5" id="KW-0067">ATP-binding</keyword>
<evidence type="ECO:0000256" key="2">
    <source>
        <dbReference type="ARBA" id="ARBA00009054"/>
    </source>
</evidence>
<comment type="caution">
    <text evidence="13">The sequence shown here is derived from an EMBL/GenBank/DDBJ whole genome shotgun (WGS) entry which is preliminary data.</text>
</comment>
<dbReference type="Pfam" id="PF01025">
    <property type="entry name" value="GrpE"/>
    <property type="match status" value="1"/>
</dbReference>
<dbReference type="PROSITE" id="PS01071">
    <property type="entry name" value="GRPE"/>
    <property type="match status" value="1"/>
</dbReference>
<evidence type="ECO:0000256" key="6">
    <source>
        <dbReference type="ARBA" id="ARBA00022946"/>
    </source>
</evidence>
<gene>
    <name evidence="13" type="ORF">ZOSMA_20G01440</name>
</gene>
<evidence type="ECO:0000256" key="12">
    <source>
        <dbReference type="SAM" id="MobiDB-lite"/>
    </source>
</evidence>
<keyword evidence="3" id="KW-0479">Metal-binding</keyword>
<dbReference type="InterPro" id="IPR009012">
    <property type="entry name" value="GrpE_head"/>
</dbReference>
<dbReference type="FunFam" id="2.30.22.10:FF:000002">
    <property type="entry name" value="GrpE protein homolog"/>
    <property type="match status" value="1"/>
</dbReference>
<keyword evidence="14" id="KW-1185">Reference proteome</keyword>
<dbReference type="InterPro" id="IPR013805">
    <property type="entry name" value="GrpE_CC"/>
</dbReference>
<dbReference type="FunFam" id="3.90.20.20:FF:000005">
    <property type="entry name" value="GrpE protein homolog"/>
    <property type="match status" value="1"/>
</dbReference>
<organism evidence="13 14">
    <name type="scientific">Zostera marina</name>
    <name type="common">Eelgrass</name>
    <dbReference type="NCBI Taxonomy" id="29655"/>
    <lineage>
        <taxon>Eukaryota</taxon>
        <taxon>Viridiplantae</taxon>
        <taxon>Streptophyta</taxon>
        <taxon>Embryophyta</taxon>
        <taxon>Tracheophyta</taxon>
        <taxon>Spermatophyta</taxon>
        <taxon>Magnoliopsida</taxon>
        <taxon>Liliopsida</taxon>
        <taxon>Zosteraceae</taxon>
        <taxon>Zostera</taxon>
    </lineage>
</organism>
<keyword evidence="8 10" id="KW-0143">Chaperone</keyword>
<dbReference type="GO" id="GO:0006457">
    <property type="term" value="P:protein folding"/>
    <property type="evidence" value="ECO:0007669"/>
    <property type="project" value="InterPro"/>
</dbReference>
<sequence length="316" mass="35374">MASKVPSLMARRIVGIRRVLSDSPIFLQRKEELYRSSNSFYSIARLQSSSFLQGFPCKVKLQQFTLGNSTLQHSGFCSQPNHKETNDSKREINDGVEEEMSNDNPEGSSSVKKSERKSAKPAAFSDSDEENDDLSIDDLVALVEEKEELLKLKHKEVEKMQDKVLRSYAEMENVLDRTKREADNSKKFAIQNLVKSLLDVADNLGRASSVVKESLSKTDTSGDASGVLSLVKTLLEGVDMTEKQLAEVFKKFGVEKYDPINEHFDPHKHHALFQIPDASKKPGTITVVLKAGYMLHERIIRPAEVGVTQALSDDKD</sequence>
<reference evidence="14" key="1">
    <citation type="journal article" date="2016" name="Nature">
        <title>The genome of the seagrass Zostera marina reveals angiosperm adaptation to the sea.</title>
        <authorList>
            <person name="Olsen J.L."/>
            <person name="Rouze P."/>
            <person name="Verhelst B."/>
            <person name="Lin Y.-C."/>
            <person name="Bayer T."/>
            <person name="Collen J."/>
            <person name="Dattolo E."/>
            <person name="De Paoli E."/>
            <person name="Dittami S."/>
            <person name="Maumus F."/>
            <person name="Michel G."/>
            <person name="Kersting A."/>
            <person name="Lauritano C."/>
            <person name="Lohaus R."/>
            <person name="Toepel M."/>
            <person name="Tonon T."/>
            <person name="Vanneste K."/>
            <person name="Amirebrahimi M."/>
            <person name="Brakel J."/>
            <person name="Bostroem C."/>
            <person name="Chovatia M."/>
            <person name="Grimwood J."/>
            <person name="Jenkins J.W."/>
            <person name="Jueterbock A."/>
            <person name="Mraz A."/>
            <person name="Stam W.T."/>
            <person name="Tice H."/>
            <person name="Bornberg-Bauer E."/>
            <person name="Green P.J."/>
            <person name="Pearson G.A."/>
            <person name="Procaccini G."/>
            <person name="Duarte C.M."/>
            <person name="Schmutz J."/>
            <person name="Reusch T.B.H."/>
            <person name="Van de Peer Y."/>
        </authorList>
    </citation>
    <scope>NUCLEOTIDE SEQUENCE [LARGE SCALE GENOMIC DNA]</scope>
    <source>
        <strain evidence="14">cv. Finnish</strain>
    </source>
</reference>
<dbReference type="GO" id="GO:0001405">
    <property type="term" value="C:PAM complex, Tim23 associated import motor"/>
    <property type="evidence" value="ECO:0000318"/>
    <property type="project" value="GO_Central"/>
</dbReference>
<feature type="compositionally biased region" description="Polar residues" evidence="12">
    <location>
        <begin position="102"/>
        <end position="111"/>
    </location>
</feature>
<dbReference type="GO" id="GO:0030150">
    <property type="term" value="P:protein import into mitochondrial matrix"/>
    <property type="evidence" value="ECO:0000318"/>
    <property type="project" value="GO_Central"/>
</dbReference>
<evidence type="ECO:0000256" key="9">
    <source>
        <dbReference type="ARBA" id="ARBA00063669"/>
    </source>
</evidence>
<dbReference type="Gene3D" id="2.30.22.10">
    <property type="entry name" value="Head domain of nucleotide exchange factor GrpE"/>
    <property type="match status" value="1"/>
</dbReference>
<evidence type="ECO:0000256" key="1">
    <source>
        <dbReference type="ARBA" id="ARBA00004305"/>
    </source>
</evidence>
<protein>
    <recommendedName>
        <fullName evidence="10">GrpE protein homolog</fullName>
    </recommendedName>
</protein>
<dbReference type="PRINTS" id="PR00773">
    <property type="entry name" value="GRPEPROTEIN"/>
</dbReference>
<dbReference type="GO" id="GO:0051082">
    <property type="term" value="F:unfolded protein binding"/>
    <property type="evidence" value="ECO:0000318"/>
    <property type="project" value="GO_Central"/>
</dbReference>
<dbReference type="CDD" id="cd00446">
    <property type="entry name" value="GrpE"/>
    <property type="match status" value="1"/>
</dbReference>
<dbReference type="GO" id="GO:0051087">
    <property type="term" value="F:protein-folding chaperone binding"/>
    <property type="evidence" value="ECO:0007669"/>
    <property type="project" value="InterPro"/>
</dbReference>
<comment type="similarity">
    <text evidence="2 11">Belongs to the GrpE family.</text>
</comment>
<keyword evidence="6" id="KW-0809">Transit peptide</keyword>
<keyword evidence="7 10" id="KW-0496">Mitochondrion</keyword>
<keyword evidence="4" id="KW-0547">Nucleotide-binding</keyword>
<dbReference type="EMBL" id="LFYR01000757">
    <property type="protein sequence ID" value="KMZ69665.1"/>
    <property type="molecule type" value="Genomic_DNA"/>
</dbReference>
<evidence type="ECO:0000256" key="10">
    <source>
        <dbReference type="RuleBase" id="RU000640"/>
    </source>
</evidence>
<dbReference type="GO" id="GO:0005524">
    <property type="term" value="F:ATP binding"/>
    <property type="evidence" value="ECO:0007669"/>
    <property type="project" value="UniProtKB-KW"/>
</dbReference>
<comment type="subcellular location">
    <subcellularLocation>
        <location evidence="1 10">Mitochondrion matrix</location>
    </subcellularLocation>
</comment>